<sequence>MVAQGKNMSKTIDYETDLYTWALHNAQLLRQGRFAELDVEHLAEELEDMGKNNRQEIVSRLKILIAHLLKWQYQFKQIAEIWPWEGGSWRSTITEQRVQLNDKLATNPSLKPFLFEAVANAYPHAVKLAAKETKIPTTDFPQKCLYSIEQILDEDFYPENQ</sequence>
<organism evidence="1 2">
    <name type="scientific">Thioploca ingrica</name>
    <dbReference type="NCBI Taxonomy" id="40754"/>
    <lineage>
        <taxon>Bacteria</taxon>
        <taxon>Pseudomonadati</taxon>
        <taxon>Pseudomonadota</taxon>
        <taxon>Gammaproteobacteria</taxon>
        <taxon>Thiotrichales</taxon>
        <taxon>Thiotrichaceae</taxon>
        <taxon>Thioploca</taxon>
    </lineage>
</organism>
<reference evidence="1 2" key="1">
    <citation type="journal article" date="2014" name="ISME J.">
        <title>Ecophysiology of Thioploca ingrica as revealed by the complete genome sequence supplemented with proteomic evidence.</title>
        <authorList>
            <person name="Kojima H."/>
            <person name="Ogura Y."/>
            <person name="Yamamoto N."/>
            <person name="Togashi T."/>
            <person name="Mori H."/>
            <person name="Watanabe T."/>
            <person name="Nemoto F."/>
            <person name="Kurokawa K."/>
            <person name="Hayashi T."/>
            <person name="Fukui M."/>
        </authorList>
    </citation>
    <scope>NUCLEOTIDE SEQUENCE [LARGE SCALE GENOMIC DNA]</scope>
</reference>
<dbReference type="KEGG" id="tig:THII_1090"/>
<dbReference type="Proteomes" id="UP000031623">
    <property type="component" value="Chromosome"/>
</dbReference>
<dbReference type="HOGENOM" id="CLU_116670_0_2_6"/>
<dbReference type="PANTHER" id="PTHR34235">
    <property type="entry name" value="SLR1203 PROTEIN-RELATED"/>
    <property type="match status" value="1"/>
</dbReference>
<dbReference type="EMBL" id="AP014633">
    <property type="protein sequence ID" value="BAP55387.1"/>
    <property type="molecule type" value="Genomic_DNA"/>
</dbReference>
<evidence type="ECO:0008006" key="3">
    <source>
        <dbReference type="Google" id="ProtNLM"/>
    </source>
</evidence>
<dbReference type="AlphaFoldDB" id="A0A090AIU7"/>
<proteinExistence type="predicted"/>
<dbReference type="InterPro" id="IPR002636">
    <property type="entry name" value="DUF29"/>
</dbReference>
<protein>
    <recommendedName>
        <fullName evidence="3">DUF29 domain-containing protein</fullName>
    </recommendedName>
</protein>
<accession>A0A090AIU7</accession>
<dbReference type="STRING" id="40754.THII_1090"/>
<dbReference type="Gene3D" id="1.20.1220.20">
    <property type="entry name" value="Uncharcterised protein PF01724"/>
    <property type="match status" value="1"/>
</dbReference>
<evidence type="ECO:0000313" key="1">
    <source>
        <dbReference type="EMBL" id="BAP55387.1"/>
    </source>
</evidence>
<gene>
    <name evidence="1" type="ORF">THII_1090</name>
</gene>
<name>A0A090AIU7_9GAMM</name>
<dbReference type="Pfam" id="PF01724">
    <property type="entry name" value="DUF29"/>
    <property type="match status" value="1"/>
</dbReference>
<keyword evidence="2" id="KW-1185">Reference proteome</keyword>
<evidence type="ECO:0000313" key="2">
    <source>
        <dbReference type="Proteomes" id="UP000031623"/>
    </source>
</evidence>